<dbReference type="Pfam" id="PF00392">
    <property type="entry name" value="GntR"/>
    <property type="match status" value="1"/>
</dbReference>
<proteinExistence type="predicted"/>
<comment type="caution">
    <text evidence="5">The sequence shown here is derived from an EMBL/GenBank/DDBJ whole genome shotgun (WGS) entry which is preliminary data.</text>
</comment>
<evidence type="ECO:0000259" key="4">
    <source>
        <dbReference type="PROSITE" id="PS50949"/>
    </source>
</evidence>
<dbReference type="Pfam" id="PF07729">
    <property type="entry name" value="FCD"/>
    <property type="match status" value="1"/>
</dbReference>
<evidence type="ECO:0000256" key="3">
    <source>
        <dbReference type="ARBA" id="ARBA00023163"/>
    </source>
</evidence>
<dbReference type="PROSITE" id="PS50949">
    <property type="entry name" value="HTH_GNTR"/>
    <property type="match status" value="1"/>
</dbReference>
<name>A0ABW5XJ16_9MICO</name>
<dbReference type="InterPro" id="IPR000524">
    <property type="entry name" value="Tscrpt_reg_HTH_GntR"/>
</dbReference>
<evidence type="ECO:0000256" key="1">
    <source>
        <dbReference type="ARBA" id="ARBA00023015"/>
    </source>
</evidence>
<dbReference type="SMART" id="SM00895">
    <property type="entry name" value="FCD"/>
    <property type="match status" value="1"/>
</dbReference>
<dbReference type="SUPFAM" id="SSF48008">
    <property type="entry name" value="GntR ligand-binding domain-like"/>
    <property type="match status" value="1"/>
</dbReference>
<evidence type="ECO:0000256" key="2">
    <source>
        <dbReference type="ARBA" id="ARBA00023125"/>
    </source>
</evidence>
<keyword evidence="6" id="KW-1185">Reference proteome</keyword>
<dbReference type="Gene3D" id="1.20.120.530">
    <property type="entry name" value="GntR ligand-binding domain-like"/>
    <property type="match status" value="1"/>
</dbReference>
<keyword evidence="3" id="KW-0804">Transcription</keyword>
<gene>
    <name evidence="5" type="ORF">ACFSYH_14295</name>
</gene>
<evidence type="ECO:0000313" key="6">
    <source>
        <dbReference type="Proteomes" id="UP001597391"/>
    </source>
</evidence>
<dbReference type="RefSeq" id="WP_377468055.1">
    <property type="nucleotide sequence ID" value="NZ_JBHUOP010000008.1"/>
</dbReference>
<protein>
    <submittedName>
        <fullName evidence="5">FadR/GntR family transcriptional regulator</fullName>
    </submittedName>
</protein>
<keyword evidence="1" id="KW-0805">Transcription regulation</keyword>
<organism evidence="5 6">
    <name type="scientific">Populibacterium corticicola</name>
    <dbReference type="NCBI Taxonomy" id="1812826"/>
    <lineage>
        <taxon>Bacteria</taxon>
        <taxon>Bacillati</taxon>
        <taxon>Actinomycetota</taxon>
        <taxon>Actinomycetes</taxon>
        <taxon>Micrococcales</taxon>
        <taxon>Jonesiaceae</taxon>
        <taxon>Populibacterium</taxon>
    </lineage>
</organism>
<reference evidence="6" key="1">
    <citation type="journal article" date="2019" name="Int. J. Syst. Evol. Microbiol.">
        <title>The Global Catalogue of Microorganisms (GCM) 10K type strain sequencing project: providing services to taxonomists for standard genome sequencing and annotation.</title>
        <authorList>
            <consortium name="The Broad Institute Genomics Platform"/>
            <consortium name="The Broad Institute Genome Sequencing Center for Infectious Disease"/>
            <person name="Wu L."/>
            <person name="Ma J."/>
        </authorList>
    </citation>
    <scope>NUCLEOTIDE SEQUENCE [LARGE SCALE GENOMIC DNA]</scope>
    <source>
        <strain evidence="6">KCTC 33576</strain>
    </source>
</reference>
<feature type="domain" description="HTH gntR-type" evidence="4">
    <location>
        <begin position="3"/>
        <end position="70"/>
    </location>
</feature>
<sequence length="237" mass="26257">MSSSLHDRVLQTLGREIIDGTLPPGTVMIAEDLESRFRVSRSVIREAIRVLESIGLVASIKRVGTRVQPKSRWNALDPQLIRWRLASQEQGAQLRSLTELRASVEPSAARLAATHAPEEIAVLLLELVAQMRNAATAGDRVTFTELDIEFHRHVLRCSGNDMFASLDSAIAEVIRGRTEHGMMPKHPSQATLARHEGVARAIAQHQPDLAQDTMAQIMDRTTEELSSVWADSPRTFS</sequence>
<dbReference type="CDD" id="cd07377">
    <property type="entry name" value="WHTH_GntR"/>
    <property type="match status" value="1"/>
</dbReference>
<dbReference type="SUPFAM" id="SSF46785">
    <property type="entry name" value="Winged helix' DNA-binding domain"/>
    <property type="match status" value="1"/>
</dbReference>
<dbReference type="InterPro" id="IPR036390">
    <property type="entry name" value="WH_DNA-bd_sf"/>
</dbReference>
<keyword evidence="2" id="KW-0238">DNA-binding</keyword>
<evidence type="ECO:0000313" key="5">
    <source>
        <dbReference type="EMBL" id="MFD2841733.1"/>
    </source>
</evidence>
<dbReference type="EMBL" id="JBHUOP010000008">
    <property type="protein sequence ID" value="MFD2841733.1"/>
    <property type="molecule type" value="Genomic_DNA"/>
</dbReference>
<dbReference type="InterPro" id="IPR008920">
    <property type="entry name" value="TF_FadR/GntR_C"/>
</dbReference>
<dbReference type="PANTHER" id="PTHR43537">
    <property type="entry name" value="TRANSCRIPTIONAL REGULATOR, GNTR FAMILY"/>
    <property type="match status" value="1"/>
</dbReference>
<dbReference type="InterPro" id="IPR036388">
    <property type="entry name" value="WH-like_DNA-bd_sf"/>
</dbReference>
<dbReference type="Gene3D" id="1.10.10.10">
    <property type="entry name" value="Winged helix-like DNA-binding domain superfamily/Winged helix DNA-binding domain"/>
    <property type="match status" value="1"/>
</dbReference>
<dbReference type="Proteomes" id="UP001597391">
    <property type="component" value="Unassembled WGS sequence"/>
</dbReference>
<dbReference type="InterPro" id="IPR011711">
    <property type="entry name" value="GntR_C"/>
</dbReference>
<dbReference type="SMART" id="SM00345">
    <property type="entry name" value="HTH_GNTR"/>
    <property type="match status" value="1"/>
</dbReference>
<dbReference type="PANTHER" id="PTHR43537:SF44">
    <property type="entry name" value="GNTR FAMILY REGULATORY PROTEIN"/>
    <property type="match status" value="1"/>
</dbReference>
<accession>A0ABW5XJ16</accession>